<evidence type="ECO:0000313" key="3">
    <source>
        <dbReference type="EMBL" id="SOY78164.1"/>
    </source>
</evidence>
<dbReference type="GO" id="GO:0003676">
    <property type="term" value="F:nucleic acid binding"/>
    <property type="evidence" value="ECO:0007669"/>
    <property type="project" value="InterPro"/>
</dbReference>
<name>A0A375CRW1_9BURK</name>
<comment type="caution">
    <text evidence="3">The sequence shown here is derived from an EMBL/GenBank/DDBJ whole genome shotgun (WGS) entry which is preliminary data.</text>
</comment>
<evidence type="ECO:0000313" key="4">
    <source>
        <dbReference type="Proteomes" id="UP000256297"/>
    </source>
</evidence>
<evidence type="ECO:0000256" key="1">
    <source>
        <dbReference type="SAM" id="MobiDB-lite"/>
    </source>
</evidence>
<dbReference type="InterPro" id="IPR012337">
    <property type="entry name" value="RNaseH-like_sf"/>
</dbReference>
<dbReference type="PANTHER" id="PTHR35004:SF7">
    <property type="entry name" value="INTEGRASE PROTEIN"/>
    <property type="match status" value="1"/>
</dbReference>
<reference evidence="4" key="1">
    <citation type="submission" date="2018-01" db="EMBL/GenBank/DDBJ databases">
        <authorList>
            <person name="Gaut B.S."/>
            <person name="Morton B.R."/>
            <person name="Clegg M.T."/>
            <person name="Duvall M.R."/>
        </authorList>
    </citation>
    <scope>NUCLEOTIDE SEQUENCE [LARGE SCALE GENOMIC DNA]</scope>
</reference>
<protein>
    <submittedName>
        <fullName evidence="3">Transposase</fullName>
    </submittedName>
</protein>
<dbReference type="InterPro" id="IPR009057">
    <property type="entry name" value="Homeodomain-like_sf"/>
</dbReference>
<feature type="region of interest" description="Disordered" evidence="1">
    <location>
        <begin position="409"/>
        <end position="438"/>
    </location>
</feature>
<evidence type="ECO:0000259" key="2">
    <source>
        <dbReference type="PROSITE" id="PS50994"/>
    </source>
</evidence>
<feature type="region of interest" description="Disordered" evidence="1">
    <location>
        <begin position="468"/>
        <end position="508"/>
    </location>
</feature>
<feature type="domain" description="Integrase catalytic" evidence="2">
    <location>
        <begin position="132"/>
        <end position="317"/>
    </location>
</feature>
<organism evidence="3 4">
    <name type="scientific">Cupriavidus taiwanensis</name>
    <dbReference type="NCBI Taxonomy" id="164546"/>
    <lineage>
        <taxon>Bacteria</taxon>
        <taxon>Pseudomonadati</taxon>
        <taxon>Pseudomonadota</taxon>
        <taxon>Betaproteobacteria</taxon>
        <taxon>Burkholderiales</taxon>
        <taxon>Burkholderiaceae</taxon>
        <taxon>Cupriavidus</taxon>
    </lineage>
</organism>
<dbReference type="NCBIfam" id="NF033594">
    <property type="entry name" value="transpos_ISNCY_2"/>
    <property type="match status" value="1"/>
</dbReference>
<dbReference type="GO" id="GO:0015074">
    <property type="term" value="P:DNA integration"/>
    <property type="evidence" value="ECO:0007669"/>
    <property type="project" value="InterPro"/>
</dbReference>
<accession>A0A375CRW1</accession>
<dbReference type="InterPro" id="IPR036397">
    <property type="entry name" value="RNaseH_sf"/>
</dbReference>
<dbReference type="SUPFAM" id="SSF53098">
    <property type="entry name" value="Ribonuclease H-like"/>
    <property type="match status" value="1"/>
</dbReference>
<dbReference type="Pfam" id="PF13565">
    <property type="entry name" value="HTH_32"/>
    <property type="match status" value="1"/>
</dbReference>
<dbReference type="InterPro" id="IPR001584">
    <property type="entry name" value="Integrase_cat-core"/>
</dbReference>
<dbReference type="Proteomes" id="UP000256297">
    <property type="component" value="Unassembled WGS sequence"/>
</dbReference>
<dbReference type="EMBL" id="OFSP01000081">
    <property type="protein sequence ID" value="SOY78164.1"/>
    <property type="molecule type" value="Genomic_DNA"/>
</dbReference>
<gene>
    <name evidence="3" type="ORF">CBM2589_U40004</name>
</gene>
<dbReference type="PANTHER" id="PTHR35004">
    <property type="entry name" value="TRANSPOSASE RV3428C-RELATED"/>
    <property type="match status" value="1"/>
</dbReference>
<proteinExistence type="predicted"/>
<dbReference type="Gene3D" id="3.30.420.10">
    <property type="entry name" value="Ribonuclease H-like superfamily/Ribonuclease H"/>
    <property type="match status" value="1"/>
</dbReference>
<dbReference type="AlphaFoldDB" id="A0A375CRW1"/>
<dbReference type="InterPro" id="IPR047797">
    <property type="entry name" value="ISNCY_transpos"/>
</dbReference>
<dbReference type="PROSITE" id="PS50994">
    <property type="entry name" value="INTEGRASE"/>
    <property type="match status" value="1"/>
</dbReference>
<feature type="compositionally biased region" description="Basic residues" evidence="1">
    <location>
        <begin position="497"/>
        <end position="508"/>
    </location>
</feature>
<sequence length="508" mass="57723">MGRPDTITMSMQELDRCKVIQAVVEDGLMVWRAAEKLGISKRQVERLAQRYRQDGARGLVSRKWGQPGHHQLPPGLESRVRGLIRDSYADFGPTLATEKLRERHGIEISPACVRRIMIDAGFWVPRKLRPPKVHQPRNRRACLGELVQIDGSDHAWFEDRAPACTLLVYVDDATGKLMQLQFVPTESTPAYFSATRAYVERHGKPMAFYSDKFSVFRVNARDSAEGRGYTQFGRALFELNIDILCANSSPAKGRVERMNGTLQDRLVKELRLRGISTMAAANAFAPHFIADFNARFAKEPKSEFDAHRPLRGDEDLERIFSWREWRKVSQSLTLQYDKVLYLLEDRPEHRRLIHRYLEVAEYPDGRIELWADGASLPYTTYDRLGAIDQGAIVEHKRLGHVLAITAQIQAQRDSRPQAGPSRTLQGEPARPHRAPLSVKRQRLINRLDLERAMAAAPIQQKADMLTLPTVIPPPHPGPDSVTSGQRHRPTITPQKHSTPHKKHARADI</sequence>
<dbReference type="SUPFAM" id="SSF46689">
    <property type="entry name" value="Homeodomain-like"/>
    <property type="match status" value="1"/>
</dbReference>